<evidence type="ECO:0000256" key="5">
    <source>
        <dbReference type="ARBA" id="ARBA00023157"/>
    </source>
</evidence>
<protein>
    <recommendedName>
        <fullName evidence="14">ADAM metallopeptidase domain 9</fullName>
    </recommendedName>
</protein>
<dbReference type="PROSITE" id="PS01186">
    <property type="entry name" value="EGF_2"/>
    <property type="match status" value="1"/>
</dbReference>
<dbReference type="GO" id="GO:0004222">
    <property type="term" value="F:metalloendopeptidase activity"/>
    <property type="evidence" value="ECO:0007669"/>
    <property type="project" value="InterPro"/>
</dbReference>
<evidence type="ECO:0000256" key="1">
    <source>
        <dbReference type="ARBA" id="ARBA00004479"/>
    </source>
</evidence>
<evidence type="ECO:0000259" key="11">
    <source>
        <dbReference type="PROSITE" id="PS50215"/>
    </source>
</evidence>
<feature type="binding site" evidence="8">
    <location>
        <position position="607"/>
    </location>
    <ligand>
        <name>Zn(2+)</name>
        <dbReference type="ChEBI" id="CHEBI:29105"/>
        <note>catalytic</note>
    </ligand>
</feature>
<feature type="domain" description="EGF-like" evidence="9">
    <location>
        <begin position="897"/>
        <end position="930"/>
    </location>
</feature>
<dbReference type="Pfam" id="PF00200">
    <property type="entry name" value="Disintegrin"/>
    <property type="match status" value="1"/>
</dbReference>
<evidence type="ECO:0000256" key="7">
    <source>
        <dbReference type="PROSITE-ProRule" id="PRU00076"/>
    </source>
</evidence>
<feature type="binding site" evidence="8">
    <location>
        <position position="347"/>
    </location>
    <ligand>
        <name>Zn(2+)</name>
        <dbReference type="ChEBI" id="CHEBI:29105"/>
        <note>catalytic</note>
    </ligand>
</feature>
<comment type="caution">
    <text evidence="7">Lacks conserved residue(s) required for the propagation of feature annotation.</text>
</comment>
<evidence type="ECO:0000259" key="9">
    <source>
        <dbReference type="PROSITE" id="PS50026"/>
    </source>
</evidence>
<name>A0A452GVW0_9SAUR</name>
<dbReference type="Pfam" id="PF01562">
    <property type="entry name" value="Pep_M12B_propep"/>
    <property type="match status" value="1"/>
</dbReference>
<evidence type="ECO:0008006" key="14">
    <source>
        <dbReference type="Google" id="ProtNLM"/>
    </source>
</evidence>
<evidence type="ECO:0000313" key="13">
    <source>
        <dbReference type="Proteomes" id="UP000291020"/>
    </source>
</evidence>
<feature type="domain" description="Peptidase M12B" evidence="11">
    <location>
        <begin position="208"/>
        <end position="402"/>
    </location>
</feature>
<dbReference type="Pfam" id="PF08516">
    <property type="entry name" value="ADAM_CR"/>
    <property type="match status" value="1"/>
</dbReference>
<dbReference type="Gene3D" id="4.10.70.10">
    <property type="entry name" value="Disintegrin domain"/>
    <property type="match status" value="1"/>
</dbReference>
<dbReference type="PANTHER" id="PTHR11905:SF120">
    <property type="entry name" value="DISINTEGRIN AND METALLOPROTEINASE DOMAIN-CONTAINING PROTEIN 1A"/>
    <property type="match status" value="1"/>
</dbReference>
<dbReference type="Ensembl" id="ENSGAGT00000007191.1">
    <property type="protein sequence ID" value="ENSGAGP00000006182.1"/>
    <property type="gene ID" value="ENSGAGG00000004987.1"/>
</dbReference>
<feature type="domain" description="Peptidase M12B" evidence="11">
    <location>
        <begin position="468"/>
        <end position="662"/>
    </location>
</feature>
<dbReference type="PROSITE" id="PS00427">
    <property type="entry name" value="DISINTEGRIN_1"/>
    <property type="match status" value="1"/>
</dbReference>
<dbReference type="SMART" id="SM00608">
    <property type="entry name" value="ACR"/>
    <property type="match status" value="1"/>
</dbReference>
<dbReference type="STRING" id="38772.ENSGAGP00000006182"/>
<dbReference type="SUPFAM" id="SSF55486">
    <property type="entry name" value="Metalloproteases ('zincins'), catalytic domain"/>
    <property type="match status" value="2"/>
</dbReference>
<feature type="disulfide bond" evidence="6">
    <location>
        <begin position="728"/>
        <end position="748"/>
    </location>
</feature>
<keyword evidence="8" id="KW-0862">Zinc</keyword>
<dbReference type="InterPro" id="IPR034027">
    <property type="entry name" value="Reprolysin_adamalysin"/>
</dbReference>
<dbReference type="FunFam" id="4.10.70.10:FF:000001">
    <property type="entry name" value="Disintegrin and metalloproteinase domain-containing protein 22"/>
    <property type="match status" value="1"/>
</dbReference>
<evidence type="ECO:0000256" key="3">
    <source>
        <dbReference type="ARBA" id="ARBA00022989"/>
    </source>
</evidence>
<dbReference type="Gene3D" id="3.40.390.10">
    <property type="entry name" value="Collagenase (Catalytic Domain)"/>
    <property type="match status" value="2"/>
</dbReference>
<feature type="disulfide bond" evidence="7">
    <location>
        <begin position="920"/>
        <end position="929"/>
    </location>
</feature>
<feature type="active site" evidence="8">
    <location>
        <position position="604"/>
    </location>
</feature>
<dbReference type="PROSITE" id="PS50026">
    <property type="entry name" value="EGF_3"/>
    <property type="match status" value="1"/>
</dbReference>
<keyword evidence="2" id="KW-0812">Transmembrane</keyword>
<comment type="subcellular location">
    <subcellularLocation>
        <location evidence="1">Membrane</location>
        <topology evidence="1">Single-pass type I membrane protein</topology>
    </subcellularLocation>
</comment>
<dbReference type="AlphaFoldDB" id="A0A452GVW0"/>
<dbReference type="InterPro" id="IPR001762">
    <property type="entry name" value="Disintegrin_dom"/>
</dbReference>
<dbReference type="GO" id="GO:0008584">
    <property type="term" value="P:male gonad development"/>
    <property type="evidence" value="ECO:0007669"/>
    <property type="project" value="TreeGrafter"/>
</dbReference>
<dbReference type="Pfam" id="PF01421">
    <property type="entry name" value="Reprolysin"/>
    <property type="match status" value="2"/>
</dbReference>
<organism evidence="12 13">
    <name type="scientific">Gopherus agassizii</name>
    <name type="common">Agassiz's desert tortoise</name>
    <dbReference type="NCBI Taxonomy" id="38772"/>
    <lineage>
        <taxon>Eukaryota</taxon>
        <taxon>Metazoa</taxon>
        <taxon>Chordata</taxon>
        <taxon>Craniata</taxon>
        <taxon>Vertebrata</taxon>
        <taxon>Euteleostomi</taxon>
        <taxon>Archelosauria</taxon>
        <taxon>Testudinata</taxon>
        <taxon>Testudines</taxon>
        <taxon>Cryptodira</taxon>
        <taxon>Durocryptodira</taxon>
        <taxon>Testudinoidea</taxon>
        <taxon>Testudinidae</taxon>
        <taxon>Gopherus</taxon>
    </lineage>
</organism>
<dbReference type="GO" id="GO:0006508">
    <property type="term" value="P:proteolysis"/>
    <property type="evidence" value="ECO:0007669"/>
    <property type="project" value="InterPro"/>
</dbReference>
<dbReference type="SUPFAM" id="SSF57552">
    <property type="entry name" value="Blood coagulation inhibitor (disintegrin)"/>
    <property type="match status" value="1"/>
</dbReference>
<evidence type="ECO:0000313" key="12">
    <source>
        <dbReference type="Ensembl" id="ENSGAGP00000006182.1"/>
    </source>
</evidence>
<dbReference type="FunFam" id="3.40.390.10:FF:000002">
    <property type="entry name" value="Disintegrin and metalloproteinase domain-containing protein 22"/>
    <property type="match status" value="2"/>
</dbReference>
<feature type="binding site" evidence="8">
    <location>
        <position position="603"/>
    </location>
    <ligand>
        <name>Zn(2+)</name>
        <dbReference type="ChEBI" id="CHEBI:29105"/>
        <note>catalytic</note>
    </ligand>
</feature>
<dbReference type="PANTHER" id="PTHR11905">
    <property type="entry name" value="ADAM A DISINTEGRIN AND METALLOPROTEASE DOMAIN"/>
    <property type="match status" value="1"/>
</dbReference>
<keyword evidence="7" id="KW-0245">EGF-like domain</keyword>
<feature type="binding site" evidence="8">
    <location>
        <position position="613"/>
    </location>
    <ligand>
        <name>Zn(2+)</name>
        <dbReference type="ChEBI" id="CHEBI:29105"/>
        <note>catalytic</note>
    </ligand>
</feature>
<dbReference type="InterPro" id="IPR000742">
    <property type="entry name" value="EGF"/>
</dbReference>
<feature type="binding site" evidence="8">
    <location>
        <position position="343"/>
    </location>
    <ligand>
        <name>Zn(2+)</name>
        <dbReference type="ChEBI" id="CHEBI:29105"/>
        <note>catalytic</note>
    </ligand>
</feature>
<keyword evidence="5 7" id="KW-1015">Disulfide bond</keyword>
<keyword evidence="13" id="KW-1185">Reference proteome</keyword>
<evidence type="ECO:0000256" key="6">
    <source>
        <dbReference type="PROSITE-ProRule" id="PRU00068"/>
    </source>
</evidence>
<keyword evidence="8" id="KW-0479">Metal-binding</keyword>
<reference evidence="13" key="1">
    <citation type="journal article" date="2017" name="PLoS ONE">
        <title>The Agassiz's desert tortoise genome provides a resource for the conservation of a threatened species.</title>
        <authorList>
            <person name="Tollis M."/>
            <person name="DeNardo D.F."/>
            <person name="Cornelius J.A."/>
            <person name="Dolby G.A."/>
            <person name="Edwards T."/>
            <person name="Henen B.T."/>
            <person name="Karl A.E."/>
            <person name="Murphy R.W."/>
            <person name="Kusumi K."/>
        </authorList>
    </citation>
    <scope>NUCLEOTIDE SEQUENCE [LARGE SCALE GENOMIC DNA]</scope>
</reference>
<dbReference type="Proteomes" id="UP000291020">
    <property type="component" value="Unassembled WGS sequence"/>
</dbReference>
<evidence type="ECO:0000259" key="10">
    <source>
        <dbReference type="PROSITE" id="PS50214"/>
    </source>
</evidence>
<feature type="domain" description="Disintegrin" evidence="10">
    <location>
        <begin position="670"/>
        <end position="756"/>
    </location>
</feature>
<feature type="binding site" evidence="8">
    <location>
        <position position="353"/>
    </location>
    <ligand>
        <name>Zn(2+)</name>
        <dbReference type="ChEBI" id="CHEBI:29105"/>
        <note>catalytic</note>
    </ligand>
</feature>
<dbReference type="InterPro" id="IPR024079">
    <property type="entry name" value="MetalloPept_cat_dom_sf"/>
</dbReference>
<reference evidence="12" key="2">
    <citation type="submission" date="2025-08" db="UniProtKB">
        <authorList>
            <consortium name="Ensembl"/>
        </authorList>
    </citation>
    <scope>IDENTIFICATION</scope>
</reference>
<dbReference type="InterPro" id="IPR002870">
    <property type="entry name" value="Peptidase_M12B_N"/>
</dbReference>
<dbReference type="InterPro" id="IPR018358">
    <property type="entry name" value="Disintegrin_CS"/>
</dbReference>
<evidence type="ECO:0000256" key="2">
    <source>
        <dbReference type="ARBA" id="ARBA00022692"/>
    </source>
</evidence>
<keyword evidence="4" id="KW-0472">Membrane</keyword>
<evidence type="ECO:0000256" key="8">
    <source>
        <dbReference type="PROSITE-ProRule" id="PRU00276"/>
    </source>
</evidence>
<dbReference type="PROSITE" id="PS50215">
    <property type="entry name" value="ADAM_MEPRO"/>
    <property type="match status" value="2"/>
</dbReference>
<dbReference type="GO" id="GO:0009897">
    <property type="term" value="C:external side of plasma membrane"/>
    <property type="evidence" value="ECO:0007669"/>
    <property type="project" value="TreeGrafter"/>
</dbReference>
<dbReference type="PROSITE" id="PS50214">
    <property type="entry name" value="DISINTEGRIN_2"/>
    <property type="match status" value="1"/>
</dbReference>
<dbReference type="SMART" id="SM00050">
    <property type="entry name" value="DISIN"/>
    <property type="match status" value="1"/>
</dbReference>
<feature type="active site" evidence="8">
    <location>
        <position position="344"/>
    </location>
</feature>
<dbReference type="GO" id="GO:1990913">
    <property type="term" value="C:sperm head plasma membrane"/>
    <property type="evidence" value="ECO:0007669"/>
    <property type="project" value="TreeGrafter"/>
</dbReference>
<evidence type="ECO:0000256" key="4">
    <source>
        <dbReference type="ARBA" id="ARBA00023136"/>
    </source>
</evidence>
<dbReference type="GO" id="GO:0046872">
    <property type="term" value="F:metal ion binding"/>
    <property type="evidence" value="ECO:0007669"/>
    <property type="project" value="UniProtKB-KW"/>
</dbReference>
<dbReference type="InterPro" id="IPR006586">
    <property type="entry name" value="ADAM_Cys-rich"/>
</dbReference>
<dbReference type="InterPro" id="IPR001590">
    <property type="entry name" value="Peptidase_M12B"/>
</dbReference>
<sequence length="994" mass="112041">MPRSLMARDRVLGQGLLLRLGISMMLLGSLLPSTDSSPHPLPQFASYEVIVPRKLAPKEGKATNDEVSYVIKAEGKNHIVHLKQKKGFLVKNFPVFTYDARGQLRVDLPHIPDDCYYHGYVEDTPESHVALSTCSGLRGFLQIGSLNYGIEPVETSFTFQHRLYRTEEMEPKAVTCGLTAKEINYQASETERRQVPKAEAFHPWTHTKYMELLIVVDKLRFEYSGRNITNVSMQVVDVVSMVDELFYPLRLRILLTGLEIWTESNPIKITHNISEVLFNFNLWRKRHIYPRAPHDVGHLFVYMNFGANIGKAYLRSVCDKKRASGVEAFMHGPSREFAVLFAHELGHNIGMKHDGKECVCANDSTCIMNAHHTQVHQFSNCSSRDYFDLTVSGQGRCLNNIPEIEKLFHVQYCGNFIVDPGEQCDCEEMEPKAVTCGLTAKEIKYQASETERRQVPKAEAFHPWTHTKYMELLIVVDKLRFEYSGRNITNVSMQVVDVVSMVDELFYPLRLRILLTGLEIWTESNPIKITHNISEVLFNFNLWRKRHIYPRAPHDVGHLFVYMNFGANIGKAYLRSVCDKKRASGVEAFMHGPSREFAVLFAHELGHNIGMKHDGKECVCANDSTCIMNAHHTQVHQFSNCSSRDYFDLTVSGQGRCLNNIPEIEKLFHVQYCGNFIVDPGEQCDCGSKKQCKKDPCCDHTCQLKPGAICAFGQCCHKCQFLPEGRTCRKKTSECDLPEYCNGTSPWCQENVYMQDGTLCSDNGYCFHGFCSTHNLQCQHLFGKAAKAAPESCFKEVNLKGDRFGNCGGDGGDGKFEQCKLENILCGRVQCVNVKRIPWGEDHTTLIQTPVDNMWCWGTDFHVGMELSDTGIVEDGAKCGTNKICINHTCVNETTVLTSDCTVKKCGGRGVCNSNGNCHCNDGWAPPNCQFAGFGGSIDSGCGSAWGTLLESRWIRMTSFSRTHVNILYTYAHTLLAVCSIFKKYLNKFGLGVK</sequence>
<proteinExistence type="predicted"/>
<reference evidence="12" key="3">
    <citation type="submission" date="2025-09" db="UniProtKB">
        <authorList>
            <consortium name="Ensembl"/>
        </authorList>
    </citation>
    <scope>IDENTIFICATION</scope>
</reference>
<dbReference type="CDD" id="cd04269">
    <property type="entry name" value="ZnMc_adamalysin_II_like"/>
    <property type="match status" value="2"/>
</dbReference>
<accession>A0A452GVW0</accession>
<keyword evidence="3" id="KW-1133">Transmembrane helix</keyword>
<dbReference type="InterPro" id="IPR036436">
    <property type="entry name" value="Disintegrin_dom_sf"/>
</dbReference>